<feature type="non-terminal residue" evidence="2">
    <location>
        <position position="208"/>
    </location>
</feature>
<feature type="compositionally biased region" description="Basic residues" evidence="1">
    <location>
        <begin position="71"/>
        <end position="92"/>
    </location>
</feature>
<feature type="region of interest" description="Disordered" evidence="1">
    <location>
        <begin position="1"/>
        <end position="92"/>
    </location>
</feature>
<feature type="region of interest" description="Disordered" evidence="1">
    <location>
        <begin position="176"/>
        <end position="208"/>
    </location>
</feature>
<feature type="region of interest" description="Disordered" evidence="1">
    <location>
        <begin position="116"/>
        <end position="163"/>
    </location>
</feature>
<protein>
    <submittedName>
        <fullName evidence="2">Uncharacterized protein</fullName>
    </submittedName>
</protein>
<feature type="compositionally biased region" description="Basic and acidic residues" evidence="1">
    <location>
        <begin position="130"/>
        <end position="140"/>
    </location>
</feature>
<dbReference type="EMBL" id="UINC01074741">
    <property type="protein sequence ID" value="SVC12236.1"/>
    <property type="molecule type" value="Genomic_DNA"/>
</dbReference>
<feature type="compositionally biased region" description="Basic residues" evidence="1">
    <location>
        <begin position="29"/>
        <end position="63"/>
    </location>
</feature>
<name>A0A382JKA1_9ZZZZ</name>
<organism evidence="2">
    <name type="scientific">marine metagenome</name>
    <dbReference type="NCBI Taxonomy" id="408172"/>
    <lineage>
        <taxon>unclassified sequences</taxon>
        <taxon>metagenomes</taxon>
        <taxon>ecological metagenomes</taxon>
    </lineage>
</organism>
<feature type="non-terminal residue" evidence="2">
    <location>
        <position position="1"/>
    </location>
</feature>
<accession>A0A382JKA1</accession>
<evidence type="ECO:0000313" key="2">
    <source>
        <dbReference type="EMBL" id="SVC12236.1"/>
    </source>
</evidence>
<sequence>DVHPPTGHPGHRGWLCHQQGGPPPDAHRGGRCASRRRTRPRLHHPRRAWPRRSAGHSHRRRSGGPHAPPRRDRRLLPRHRRRRHGYRRRHLQGHRVWRRRRDDRLAVGRRQRGARSWLPLGDGHLPSDAAARRPGPDHHPGHAGGDPPRPGQRERRQAEPVWRAAYLDGDLRLRRCEGVPEGRGHGGPGAPDRGQGVAEVPGRGDGPL</sequence>
<reference evidence="2" key="1">
    <citation type="submission" date="2018-05" db="EMBL/GenBank/DDBJ databases">
        <authorList>
            <person name="Lanie J.A."/>
            <person name="Ng W.-L."/>
            <person name="Kazmierczak K.M."/>
            <person name="Andrzejewski T.M."/>
            <person name="Davidsen T.M."/>
            <person name="Wayne K.J."/>
            <person name="Tettelin H."/>
            <person name="Glass J.I."/>
            <person name="Rusch D."/>
            <person name="Podicherti R."/>
            <person name="Tsui H.-C.T."/>
            <person name="Winkler M.E."/>
        </authorList>
    </citation>
    <scope>NUCLEOTIDE SEQUENCE</scope>
</reference>
<proteinExistence type="predicted"/>
<gene>
    <name evidence="2" type="ORF">METZ01_LOCUS265090</name>
</gene>
<evidence type="ECO:0000256" key="1">
    <source>
        <dbReference type="SAM" id="MobiDB-lite"/>
    </source>
</evidence>
<dbReference type="AlphaFoldDB" id="A0A382JKA1"/>